<sequence length="192" mass="21029">MVEDPPDSASKSSTVFLVPSPPSKIITGTPGPSRLEYVSPYRVTPVFDRPRALRVASLTMATTPVRADGRRHHPRAVYPYPTNHRWLTGDWSTLNSPYVMGGLASRPPAQPSADWQLCHDVAWPDSKGTTVTMHIDMVPHLVPWLGGNMGKKATKKSTTSRAAAPARIPLGSPPWWDGWMDDGCITPRRGPT</sequence>
<keyword evidence="2" id="KW-1185">Reference proteome</keyword>
<reference evidence="1 2" key="1">
    <citation type="submission" date="2014-02" db="EMBL/GenBank/DDBJ databases">
        <title>The genome sequence of Colletotrichum salicis CBS 607.94.</title>
        <authorList>
            <person name="Baroncelli R."/>
            <person name="Thon M.R."/>
        </authorList>
    </citation>
    <scope>NUCLEOTIDE SEQUENCE [LARGE SCALE GENOMIC DNA]</scope>
    <source>
        <strain evidence="1 2">CBS 607.94</strain>
    </source>
</reference>
<proteinExistence type="predicted"/>
<name>A0A135T6G2_9PEZI</name>
<dbReference type="AlphaFoldDB" id="A0A135T6G2"/>
<evidence type="ECO:0000313" key="1">
    <source>
        <dbReference type="EMBL" id="KXH43717.1"/>
    </source>
</evidence>
<gene>
    <name evidence="1" type="ORF">CSAL01_10782</name>
</gene>
<organism evidence="1 2">
    <name type="scientific">Colletotrichum salicis</name>
    <dbReference type="NCBI Taxonomy" id="1209931"/>
    <lineage>
        <taxon>Eukaryota</taxon>
        <taxon>Fungi</taxon>
        <taxon>Dikarya</taxon>
        <taxon>Ascomycota</taxon>
        <taxon>Pezizomycotina</taxon>
        <taxon>Sordariomycetes</taxon>
        <taxon>Hypocreomycetidae</taxon>
        <taxon>Glomerellales</taxon>
        <taxon>Glomerellaceae</taxon>
        <taxon>Colletotrichum</taxon>
        <taxon>Colletotrichum acutatum species complex</taxon>
    </lineage>
</organism>
<dbReference type="EMBL" id="JFFI01002091">
    <property type="protein sequence ID" value="KXH43717.1"/>
    <property type="molecule type" value="Genomic_DNA"/>
</dbReference>
<dbReference type="Proteomes" id="UP000070121">
    <property type="component" value="Unassembled WGS sequence"/>
</dbReference>
<evidence type="ECO:0000313" key="2">
    <source>
        <dbReference type="Proteomes" id="UP000070121"/>
    </source>
</evidence>
<comment type="caution">
    <text evidence="1">The sequence shown here is derived from an EMBL/GenBank/DDBJ whole genome shotgun (WGS) entry which is preliminary data.</text>
</comment>
<dbReference type="OrthoDB" id="10517317at2759"/>
<protein>
    <submittedName>
        <fullName evidence="1">Uncharacterized protein</fullName>
    </submittedName>
</protein>
<accession>A0A135T6G2</accession>